<proteinExistence type="predicted"/>
<dbReference type="Proteomes" id="UP000176511">
    <property type="component" value="Unassembled WGS sequence"/>
</dbReference>
<reference evidence="4 5" key="1">
    <citation type="journal article" date="2016" name="Nat. Commun.">
        <title>Thousands of microbial genomes shed light on interconnected biogeochemical processes in an aquifer system.</title>
        <authorList>
            <person name="Anantharaman K."/>
            <person name="Brown C.T."/>
            <person name="Hug L.A."/>
            <person name="Sharon I."/>
            <person name="Castelle C.J."/>
            <person name="Probst A.J."/>
            <person name="Thomas B.C."/>
            <person name="Singh A."/>
            <person name="Wilkins M.J."/>
            <person name="Karaoz U."/>
            <person name="Brodie E.L."/>
            <person name="Williams K.H."/>
            <person name="Hubbard S.S."/>
            <person name="Banfield J.F."/>
        </authorList>
    </citation>
    <scope>NUCLEOTIDE SEQUENCE [LARGE SCALE GENOMIC DNA]</scope>
</reference>
<dbReference type="SUPFAM" id="SSF52540">
    <property type="entry name" value="P-loop containing nucleoside triphosphate hydrolases"/>
    <property type="match status" value="1"/>
</dbReference>
<gene>
    <name evidence="4" type="ORF">A3C87_03240</name>
</gene>
<dbReference type="GO" id="GO:0016301">
    <property type="term" value="F:kinase activity"/>
    <property type="evidence" value="ECO:0007669"/>
    <property type="project" value="InterPro"/>
</dbReference>
<dbReference type="STRING" id="1798491.A3C87_03240"/>
<evidence type="ECO:0000313" key="5">
    <source>
        <dbReference type="Proteomes" id="UP000176511"/>
    </source>
</evidence>
<dbReference type="AlphaFoldDB" id="A0A1F6DII8"/>
<evidence type="ECO:0000256" key="2">
    <source>
        <dbReference type="ARBA" id="ARBA00022840"/>
    </source>
</evidence>
<sequence length="237" mass="26956">MLTPDEQKICDAAIEYVKTQKSQLVERYASLDVVKPDTNPVSVFMAGSPGAGKTEFSLRLLQQIKTSDINVVRIDPDELRKGMPGYGGGNAHVFQLPVTKLVHELHASLLKNKQSFLLDGTLSNYATAKQNVERSLKRGRSVYVYYVYQDPLQAWKFTQAREKQEGRRIMKETFITQYFSAKDTVNALKTEFGDRIVVHLVVKNSDHEIIMFEKNIRSIDSHLKVKYSKESLEGAIR</sequence>
<evidence type="ECO:0000313" key="4">
    <source>
        <dbReference type="EMBL" id="OGG61140.1"/>
    </source>
</evidence>
<organism evidence="4 5">
    <name type="scientific">Candidatus Kaiserbacteria bacterium RIFCSPHIGHO2_02_FULL_49_34</name>
    <dbReference type="NCBI Taxonomy" id="1798491"/>
    <lineage>
        <taxon>Bacteria</taxon>
        <taxon>Candidatus Kaiseribacteriota</taxon>
    </lineage>
</organism>
<keyword evidence="2" id="KW-0067">ATP-binding</keyword>
<dbReference type="Gene3D" id="3.40.50.300">
    <property type="entry name" value="P-loop containing nucleotide triphosphate hydrolases"/>
    <property type="match status" value="1"/>
</dbReference>
<dbReference type="InterPro" id="IPR010488">
    <property type="entry name" value="Zeta_toxin_domain"/>
</dbReference>
<feature type="domain" description="Zeta toxin" evidence="3">
    <location>
        <begin position="34"/>
        <end position="215"/>
    </location>
</feature>
<dbReference type="InterPro" id="IPR027417">
    <property type="entry name" value="P-loop_NTPase"/>
</dbReference>
<evidence type="ECO:0000256" key="1">
    <source>
        <dbReference type="ARBA" id="ARBA00022741"/>
    </source>
</evidence>
<name>A0A1F6DII8_9BACT</name>
<comment type="caution">
    <text evidence="4">The sequence shown here is derived from an EMBL/GenBank/DDBJ whole genome shotgun (WGS) entry which is preliminary data.</text>
</comment>
<dbReference type="Pfam" id="PF06414">
    <property type="entry name" value="Zeta_toxin"/>
    <property type="match status" value="1"/>
</dbReference>
<protein>
    <recommendedName>
        <fullName evidence="3">Zeta toxin domain-containing protein</fullName>
    </recommendedName>
</protein>
<dbReference type="GO" id="GO:0005524">
    <property type="term" value="F:ATP binding"/>
    <property type="evidence" value="ECO:0007669"/>
    <property type="project" value="UniProtKB-KW"/>
</dbReference>
<keyword evidence="1" id="KW-0547">Nucleotide-binding</keyword>
<dbReference type="EMBL" id="MFLE01000025">
    <property type="protein sequence ID" value="OGG61140.1"/>
    <property type="molecule type" value="Genomic_DNA"/>
</dbReference>
<evidence type="ECO:0000259" key="3">
    <source>
        <dbReference type="Pfam" id="PF06414"/>
    </source>
</evidence>
<accession>A0A1F6DII8</accession>